<dbReference type="OrthoDB" id="7031566at2"/>
<evidence type="ECO:0000313" key="2">
    <source>
        <dbReference type="Proteomes" id="UP000050349"/>
    </source>
</evidence>
<dbReference type="EMBL" id="LJXB01000072">
    <property type="protein sequence ID" value="KPU60012.1"/>
    <property type="molecule type" value="Genomic_DNA"/>
</dbReference>
<sequence>MATELKAATAAPSPWEQATLLINGKKVEWGAELVLLRGQVNDVTVEAPPAIARSINLGLSEGGGLNIGASPDFGNWVAPVDGKFDWKITPEAGKSGRITLVFFSREVVQSWEHRSLVISSNLADEATVLMDGTEIPASGIDLIGDVTNKIALAYKNGNLLEGIPLALDWTPGRGLEHKDLVSKPPLRELSSRHEWSITGAAKEGTFKLKLFNEGEQATLLTPTNRLVPAFKLRYLALYQGEYLELPGPPVEVSVPTGIYVMLVRVKRPDNSPVVGVSVTFNVQGYQAQTKTTNSDGIASQPFLLISGKRECSAVMTRDGREYVTKLLLNVSSPS</sequence>
<protein>
    <submittedName>
        <fullName evidence="1">Uncharacterized protein</fullName>
    </submittedName>
</protein>
<dbReference type="RefSeq" id="WP_057397425.1">
    <property type="nucleotide sequence ID" value="NZ_LJXB01000072.1"/>
</dbReference>
<gene>
    <name evidence="1" type="ORF">AN403_4250</name>
</gene>
<evidence type="ECO:0000313" key="1">
    <source>
        <dbReference type="EMBL" id="KPU60012.1"/>
    </source>
</evidence>
<comment type="caution">
    <text evidence="1">The sequence shown here is derived from an EMBL/GenBank/DDBJ whole genome shotgun (WGS) entry which is preliminary data.</text>
</comment>
<dbReference type="Proteomes" id="UP000050349">
    <property type="component" value="Unassembled WGS sequence"/>
</dbReference>
<proteinExistence type="predicted"/>
<dbReference type="PATRIC" id="fig|294.162.peg.2253"/>
<accession>A0A0P8XIX0</accession>
<organism evidence="1 2">
    <name type="scientific">Pseudomonas fluorescens</name>
    <dbReference type="NCBI Taxonomy" id="294"/>
    <lineage>
        <taxon>Bacteria</taxon>
        <taxon>Pseudomonadati</taxon>
        <taxon>Pseudomonadota</taxon>
        <taxon>Gammaproteobacteria</taxon>
        <taxon>Pseudomonadales</taxon>
        <taxon>Pseudomonadaceae</taxon>
        <taxon>Pseudomonas</taxon>
    </lineage>
</organism>
<name>A0A0P8XIX0_PSEFL</name>
<dbReference type="AlphaFoldDB" id="A0A0P8XIX0"/>
<reference evidence="1 2" key="1">
    <citation type="submission" date="2015-09" db="EMBL/GenBank/DDBJ databases">
        <authorList>
            <person name="Jackson K.R."/>
            <person name="Lunt B.L."/>
            <person name="Fisher J.N.B."/>
            <person name="Gardner A.V."/>
            <person name="Bailey M.E."/>
            <person name="Deus L.M."/>
            <person name="Earl A.S."/>
            <person name="Gibby P.D."/>
            <person name="Hartmann K.A."/>
            <person name="Liu J.E."/>
            <person name="Manci A.M."/>
            <person name="Nielsen D.A."/>
            <person name="Solomon M.B."/>
            <person name="Breakwell D.P."/>
            <person name="Burnett S.H."/>
            <person name="Grose J.H."/>
        </authorList>
    </citation>
    <scope>NUCLEOTIDE SEQUENCE [LARGE SCALE GENOMIC DNA]</scope>
    <source>
        <strain evidence="1 2">S613</strain>
    </source>
</reference>